<proteinExistence type="inferred from homology"/>
<comment type="caution">
    <text evidence="4">The sequence shown here is derived from an EMBL/GenBank/DDBJ whole genome shotgun (WGS) entry which is preliminary data.</text>
</comment>
<keyword evidence="5" id="KW-1185">Reference proteome</keyword>
<reference evidence="4 5" key="1">
    <citation type="journal article" date="2018" name="Nat. Genet.">
        <title>The Rosa genome provides new insights in the design of modern roses.</title>
        <authorList>
            <person name="Bendahmane M."/>
        </authorList>
    </citation>
    <scope>NUCLEOTIDE SEQUENCE [LARGE SCALE GENOMIC DNA]</scope>
    <source>
        <strain evidence="5">cv. Old Blush</strain>
    </source>
</reference>
<evidence type="ECO:0000259" key="3">
    <source>
        <dbReference type="Pfam" id="PF00561"/>
    </source>
</evidence>
<dbReference type="OMA" id="WDKIIPV"/>
<sequence length="287" mass="31600">MVLETKSLSSAMNAKIVGTGSESIVLAHGYGGDQSVWDKILPYLAQHYSVLVFDWTFSGAAKDPNLFDPAKYSSYDDFAHDLIALLDELNLKSSVYVGHSMSGMVGCIASIKRPDLFSSLILIGASPRYMNTDDYEGGFGSSDIKQILSSIESNFHNWAAHFAPLVVDSNDPLSVDKFTKCLQKMRPEFALAVGKIVFYSDERDTLDKVSTPCTIIHTSSDIVSPKSVAFYMQKKIKENPKVEIMNINGHFPQLTAHIQLLDVLGLILGVELDLDLDLKPRLGKLSC</sequence>
<dbReference type="Proteomes" id="UP000238479">
    <property type="component" value="Chromosome 2"/>
</dbReference>
<dbReference type="AlphaFoldDB" id="A0A2P6RJL4"/>
<dbReference type="Pfam" id="PF00561">
    <property type="entry name" value="Abhydrolase_1"/>
    <property type="match status" value="1"/>
</dbReference>
<dbReference type="OrthoDB" id="408373at2759"/>
<dbReference type="InterPro" id="IPR029058">
    <property type="entry name" value="AB_hydrolase_fold"/>
</dbReference>
<evidence type="ECO:0000313" key="4">
    <source>
        <dbReference type="EMBL" id="PRQ46622.1"/>
    </source>
</evidence>
<dbReference type="EMBL" id="PDCK01000040">
    <property type="protein sequence ID" value="PRQ46622.1"/>
    <property type="molecule type" value="Genomic_DNA"/>
</dbReference>
<dbReference type="PANTHER" id="PTHR43039">
    <property type="entry name" value="ESTERASE-RELATED"/>
    <property type="match status" value="1"/>
</dbReference>
<keyword evidence="2 4" id="KW-0378">Hydrolase</keyword>
<dbReference type="FunFam" id="3.40.50.1820:FF:000042">
    <property type="entry name" value="probable strigolactone esterase DAD2"/>
    <property type="match status" value="1"/>
</dbReference>
<comment type="similarity">
    <text evidence="1">Belongs to the AB hydrolase superfamily.</text>
</comment>
<name>A0A2P6RJL4_ROSCH</name>
<dbReference type="InterPro" id="IPR000073">
    <property type="entry name" value="AB_hydrolase_1"/>
</dbReference>
<protein>
    <submittedName>
        <fullName evidence="4">Putative alpha/Beta hydrolase</fullName>
    </submittedName>
</protein>
<evidence type="ECO:0000256" key="2">
    <source>
        <dbReference type="ARBA" id="ARBA00022801"/>
    </source>
</evidence>
<dbReference type="Gene3D" id="3.40.50.1820">
    <property type="entry name" value="alpha/beta hydrolase"/>
    <property type="match status" value="1"/>
</dbReference>
<dbReference type="GO" id="GO:0016787">
    <property type="term" value="F:hydrolase activity"/>
    <property type="evidence" value="ECO:0007669"/>
    <property type="project" value="UniProtKB-KW"/>
</dbReference>
<feature type="domain" description="AB hydrolase-1" evidence="3">
    <location>
        <begin position="24"/>
        <end position="144"/>
    </location>
</feature>
<dbReference type="Gramene" id="PRQ46622">
    <property type="protein sequence ID" value="PRQ46622"/>
    <property type="gene ID" value="RchiOBHm_Chr2g0091021"/>
</dbReference>
<dbReference type="SUPFAM" id="SSF53474">
    <property type="entry name" value="alpha/beta-Hydrolases"/>
    <property type="match status" value="1"/>
</dbReference>
<evidence type="ECO:0000256" key="1">
    <source>
        <dbReference type="ARBA" id="ARBA00008645"/>
    </source>
</evidence>
<evidence type="ECO:0000313" key="5">
    <source>
        <dbReference type="Proteomes" id="UP000238479"/>
    </source>
</evidence>
<dbReference type="STRING" id="74649.A0A2P6RJL4"/>
<gene>
    <name evidence="4" type="ORF">RchiOBHm_Chr2g0091021</name>
</gene>
<accession>A0A2P6RJL4</accession>
<organism evidence="4 5">
    <name type="scientific">Rosa chinensis</name>
    <name type="common">China rose</name>
    <dbReference type="NCBI Taxonomy" id="74649"/>
    <lineage>
        <taxon>Eukaryota</taxon>
        <taxon>Viridiplantae</taxon>
        <taxon>Streptophyta</taxon>
        <taxon>Embryophyta</taxon>
        <taxon>Tracheophyta</taxon>
        <taxon>Spermatophyta</taxon>
        <taxon>Magnoliopsida</taxon>
        <taxon>eudicotyledons</taxon>
        <taxon>Gunneridae</taxon>
        <taxon>Pentapetalae</taxon>
        <taxon>rosids</taxon>
        <taxon>fabids</taxon>
        <taxon>Rosales</taxon>
        <taxon>Rosaceae</taxon>
        <taxon>Rosoideae</taxon>
        <taxon>Rosoideae incertae sedis</taxon>
        <taxon>Rosa</taxon>
    </lineage>
</organism>